<proteinExistence type="predicted"/>
<dbReference type="STRING" id="1414654.BFR47_13325"/>
<dbReference type="SUPFAM" id="SSF52091">
    <property type="entry name" value="SpoIIaa-like"/>
    <property type="match status" value="1"/>
</dbReference>
<dbReference type="EMBL" id="MDKE01000017">
    <property type="protein sequence ID" value="OIN10240.1"/>
    <property type="molecule type" value="Genomic_DNA"/>
</dbReference>
<evidence type="ECO:0000259" key="1">
    <source>
        <dbReference type="Pfam" id="PF13466"/>
    </source>
</evidence>
<reference evidence="2 3" key="1">
    <citation type="submission" date="2016-07" db="EMBL/GenBank/DDBJ databases">
        <title>Draft Genome Sequence of Oceanisphaera psychrotolerans, isolated from coastal sediment samples.</title>
        <authorList>
            <person name="Zhuo S."/>
            <person name="Ruan Z."/>
        </authorList>
    </citation>
    <scope>NUCLEOTIDE SEQUENCE [LARGE SCALE GENOMIC DNA]</scope>
    <source>
        <strain evidence="2 3">LAM-WHM-ZC</strain>
    </source>
</reference>
<dbReference type="OrthoDB" id="5600674at2"/>
<dbReference type="RefSeq" id="WP_071472478.1">
    <property type="nucleotide sequence ID" value="NZ_MDKE01000017.1"/>
</dbReference>
<keyword evidence="3" id="KW-1185">Reference proteome</keyword>
<dbReference type="Proteomes" id="UP000243073">
    <property type="component" value="Unassembled WGS sequence"/>
</dbReference>
<dbReference type="AlphaFoldDB" id="A0A1J4QG61"/>
<dbReference type="Pfam" id="PF13466">
    <property type="entry name" value="STAS_2"/>
    <property type="match status" value="1"/>
</dbReference>
<dbReference type="InterPro" id="IPR058548">
    <property type="entry name" value="MlaB-like_STAS"/>
</dbReference>
<sequence>MKLSRALTRDNLPAYWAERATLFGAGLVDLSALSQLDSVGLAFLVQWSQALAADNQSLTLISPPASFYPLADLYGVSSLFELTDNTAESQHEREPTWI</sequence>
<accession>A0A1J4QG61</accession>
<protein>
    <submittedName>
        <fullName evidence="2">Anti-anti-sigma factor</fullName>
    </submittedName>
</protein>
<evidence type="ECO:0000313" key="3">
    <source>
        <dbReference type="Proteomes" id="UP000243073"/>
    </source>
</evidence>
<feature type="domain" description="MlaB-like STAS" evidence="1">
    <location>
        <begin position="1"/>
        <end position="76"/>
    </location>
</feature>
<evidence type="ECO:0000313" key="2">
    <source>
        <dbReference type="EMBL" id="OIN10240.1"/>
    </source>
</evidence>
<dbReference type="Gene3D" id="3.30.750.24">
    <property type="entry name" value="STAS domain"/>
    <property type="match status" value="1"/>
</dbReference>
<comment type="caution">
    <text evidence="2">The sequence shown here is derived from an EMBL/GenBank/DDBJ whole genome shotgun (WGS) entry which is preliminary data.</text>
</comment>
<name>A0A1J4QG61_9GAMM</name>
<dbReference type="InterPro" id="IPR036513">
    <property type="entry name" value="STAS_dom_sf"/>
</dbReference>
<gene>
    <name evidence="2" type="ORF">BFR47_13325</name>
</gene>
<organism evidence="2 3">
    <name type="scientific">Oceanisphaera psychrotolerans</name>
    <dbReference type="NCBI Taxonomy" id="1414654"/>
    <lineage>
        <taxon>Bacteria</taxon>
        <taxon>Pseudomonadati</taxon>
        <taxon>Pseudomonadota</taxon>
        <taxon>Gammaproteobacteria</taxon>
        <taxon>Aeromonadales</taxon>
        <taxon>Aeromonadaceae</taxon>
        <taxon>Oceanisphaera</taxon>
    </lineage>
</organism>